<organism evidence="3 4">
    <name type="scientific">Streptomyces fungicidicus</name>
    <dbReference type="NCBI Taxonomy" id="68203"/>
    <lineage>
        <taxon>Bacteria</taxon>
        <taxon>Bacillati</taxon>
        <taxon>Actinomycetota</taxon>
        <taxon>Actinomycetes</taxon>
        <taxon>Kitasatosporales</taxon>
        <taxon>Streptomycetaceae</taxon>
        <taxon>Streptomyces</taxon>
    </lineage>
</organism>
<sequence length="246" mass="26302">MRLIRRRGLALTMISGLAAGSILVGTSQAAATDRETRPHRSSGTTAGHPKEAARHETHTVARGNTLWEIADRHYGDGMKWWAVFGANAKAIEKGARDHGREGSDLGHWIFPDTELALPDPETVEANAKVLTAALDRVLAQHPRLAGSLCPEAEAPGDVGECLTGLLDRAPLLLEQVAPLLEQAPLLLEQLSPLLERIDLLEEVPLGSLDALLEMAEPLLTCVTETEDPVACLTEATQALTKAATGK</sequence>
<keyword evidence="4" id="KW-1185">Reference proteome</keyword>
<dbReference type="KEGG" id="sfug:CNQ36_10375"/>
<dbReference type="RefSeq" id="WP_121545771.1">
    <property type="nucleotide sequence ID" value="NZ_CP023407.1"/>
</dbReference>
<dbReference type="PANTHER" id="PTHR34700">
    <property type="entry name" value="POTASSIUM BINDING PROTEIN KBP"/>
    <property type="match status" value="1"/>
</dbReference>
<evidence type="ECO:0000256" key="2">
    <source>
        <dbReference type="SAM" id="SignalP"/>
    </source>
</evidence>
<feature type="region of interest" description="Disordered" evidence="1">
    <location>
        <begin position="29"/>
        <end position="57"/>
    </location>
</feature>
<evidence type="ECO:0000313" key="4">
    <source>
        <dbReference type="Proteomes" id="UP000282170"/>
    </source>
</evidence>
<gene>
    <name evidence="3" type="ORF">CNQ36_10375</name>
</gene>
<evidence type="ECO:0000256" key="1">
    <source>
        <dbReference type="SAM" id="MobiDB-lite"/>
    </source>
</evidence>
<dbReference type="InterPro" id="IPR036779">
    <property type="entry name" value="LysM_dom_sf"/>
</dbReference>
<feature type="signal peptide" evidence="2">
    <location>
        <begin position="1"/>
        <end position="29"/>
    </location>
</feature>
<protein>
    <recommendedName>
        <fullName evidence="5">LysM domain-containing protein</fullName>
    </recommendedName>
</protein>
<dbReference type="InterPro" id="IPR018392">
    <property type="entry name" value="LysM"/>
</dbReference>
<feature type="compositionally biased region" description="Basic and acidic residues" evidence="1">
    <location>
        <begin position="48"/>
        <end position="57"/>
    </location>
</feature>
<evidence type="ECO:0000313" key="3">
    <source>
        <dbReference type="EMBL" id="AYL35812.1"/>
    </source>
</evidence>
<dbReference type="AlphaFoldDB" id="A0A494UKQ8"/>
<name>A0A494UKQ8_9ACTN</name>
<evidence type="ECO:0008006" key="5">
    <source>
        <dbReference type="Google" id="ProtNLM"/>
    </source>
</evidence>
<proteinExistence type="predicted"/>
<dbReference type="Proteomes" id="UP000282170">
    <property type="component" value="Chromosome"/>
</dbReference>
<dbReference type="GeneID" id="93883217"/>
<dbReference type="CDD" id="cd00118">
    <property type="entry name" value="LysM"/>
    <property type="match status" value="1"/>
</dbReference>
<dbReference type="InterPro" id="IPR052196">
    <property type="entry name" value="Bact_Kbp"/>
</dbReference>
<dbReference type="PANTHER" id="PTHR34700:SF4">
    <property type="entry name" value="PHAGE-LIKE ELEMENT PBSX PROTEIN XKDP"/>
    <property type="match status" value="1"/>
</dbReference>
<keyword evidence="2" id="KW-0732">Signal</keyword>
<feature type="chain" id="PRO_5019762795" description="LysM domain-containing protein" evidence="2">
    <location>
        <begin position="30"/>
        <end position="246"/>
    </location>
</feature>
<reference evidence="3 4" key="1">
    <citation type="submission" date="2017-09" db="EMBL/GenBank/DDBJ databases">
        <authorList>
            <person name="Zhang H."/>
            <person name="Hu S."/>
            <person name="Xu J."/>
            <person name="He Z."/>
        </authorList>
    </citation>
    <scope>NUCLEOTIDE SEQUENCE [LARGE SCALE GENOMIC DNA]</scope>
    <source>
        <strain evidence="3 4">TXX3120</strain>
    </source>
</reference>
<dbReference type="EMBL" id="CP023407">
    <property type="protein sequence ID" value="AYL35812.1"/>
    <property type="molecule type" value="Genomic_DNA"/>
</dbReference>
<dbReference type="Gene3D" id="3.10.350.10">
    <property type="entry name" value="LysM domain"/>
    <property type="match status" value="1"/>
</dbReference>
<accession>A0A494UKQ8</accession>